<protein>
    <submittedName>
        <fullName evidence="2">Uncharacterized protein</fullName>
    </submittedName>
</protein>
<feature type="transmembrane region" description="Helical" evidence="1">
    <location>
        <begin position="146"/>
        <end position="165"/>
    </location>
</feature>
<evidence type="ECO:0000256" key="1">
    <source>
        <dbReference type="SAM" id="Phobius"/>
    </source>
</evidence>
<name>A0A2A5J176_RHOSG</name>
<dbReference type="Proteomes" id="UP000230886">
    <property type="component" value="Unassembled WGS sequence"/>
</dbReference>
<evidence type="ECO:0000313" key="2">
    <source>
        <dbReference type="EMBL" id="PCK23116.1"/>
    </source>
</evidence>
<organism evidence="2 3">
    <name type="scientific">Rhodococcus qingshengii</name>
    <dbReference type="NCBI Taxonomy" id="334542"/>
    <lineage>
        <taxon>Bacteria</taxon>
        <taxon>Bacillati</taxon>
        <taxon>Actinomycetota</taxon>
        <taxon>Actinomycetes</taxon>
        <taxon>Mycobacteriales</taxon>
        <taxon>Nocardiaceae</taxon>
        <taxon>Rhodococcus</taxon>
        <taxon>Rhodococcus erythropolis group</taxon>
    </lineage>
</organism>
<feature type="transmembrane region" description="Helical" evidence="1">
    <location>
        <begin position="72"/>
        <end position="95"/>
    </location>
</feature>
<dbReference type="AlphaFoldDB" id="A0A2A5J176"/>
<feature type="transmembrane region" description="Helical" evidence="1">
    <location>
        <begin position="171"/>
        <end position="192"/>
    </location>
</feature>
<keyword evidence="1" id="KW-0472">Membrane</keyword>
<evidence type="ECO:0000313" key="3">
    <source>
        <dbReference type="Proteomes" id="UP000230886"/>
    </source>
</evidence>
<sequence length="200" mass="20864">MGAHDSKYAHTPTMTVDLEFSWPQFLWIAFIFVGVPATIGASIIWTIWRSERTGLEHSTTALGGGHTGSGSLGLWSTGLLAFALGFLSCVGWLSWSADYKGGFRGPGLPAPTQFPTWQVVACGLTVILACFGSAHCSRWMKAGGMTAAAGTAAGFTTAFSIDASADVTGQAGVGVALSTIGWGLTLTALMLLRSKRSQRG</sequence>
<comment type="caution">
    <text evidence="2">The sequence shown here is derived from an EMBL/GenBank/DDBJ whole genome shotgun (WGS) entry which is preliminary data.</text>
</comment>
<dbReference type="RefSeq" id="WP_099698820.1">
    <property type="nucleotide sequence ID" value="NZ_NOVD01000057.1"/>
</dbReference>
<proteinExistence type="predicted"/>
<keyword evidence="1" id="KW-0812">Transmembrane</keyword>
<feature type="transmembrane region" description="Helical" evidence="1">
    <location>
        <begin position="25"/>
        <end position="48"/>
    </location>
</feature>
<keyword evidence="1" id="KW-1133">Transmembrane helix</keyword>
<accession>A0A2A5J176</accession>
<gene>
    <name evidence="2" type="ORF">CHR55_30875</name>
</gene>
<dbReference type="EMBL" id="NOVD01000057">
    <property type="protein sequence ID" value="PCK23116.1"/>
    <property type="molecule type" value="Genomic_DNA"/>
</dbReference>
<reference evidence="2 3" key="1">
    <citation type="submission" date="2017-07" db="EMBL/GenBank/DDBJ databases">
        <title>Draft sequence of Rhodococcus enclensis 23b-28.</title>
        <authorList>
            <person name="Besaury L."/>
            <person name="Sancelme M."/>
            <person name="Amato P."/>
            <person name="Lallement A."/>
            <person name="Delort A.-M."/>
        </authorList>
    </citation>
    <scope>NUCLEOTIDE SEQUENCE [LARGE SCALE GENOMIC DNA]</scope>
    <source>
        <strain evidence="2 3">23b-28</strain>
    </source>
</reference>
<feature type="transmembrane region" description="Helical" evidence="1">
    <location>
        <begin position="115"/>
        <end position="134"/>
    </location>
</feature>